<dbReference type="InterPro" id="IPR036291">
    <property type="entry name" value="NAD(P)-bd_dom_sf"/>
</dbReference>
<dbReference type="Gene3D" id="3.40.50.720">
    <property type="entry name" value="NAD(P)-binding Rossmann-like Domain"/>
    <property type="match status" value="1"/>
</dbReference>
<accession>A0ABV6CNM9</accession>
<gene>
    <name evidence="1" type="ORF">ACFFIZ_17360</name>
</gene>
<dbReference type="RefSeq" id="WP_378927128.1">
    <property type="nucleotide sequence ID" value="NZ_JAOTBE010000080.1"/>
</dbReference>
<dbReference type="SUPFAM" id="SSF51735">
    <property type="entry name" value="NAD(P)-binding Rossmann-fold domains"/>
    <property type="match status" value="1"/>
</dbReference>
<evidence type="ECO:0000313" key="2">
    <source>
        <dbReference type="Proteomes" id="UP001589795"/>
    </source>
</evidence>
<reference evidence="1 2" key="1">
    <citation type="submission" date="2024-09" db="EMBL/GenBank/DDBJ databases">
        <authorList>
            <person name="Sun Q."/>
            <person name="Mori K."/>
        </authorList>
    </citation>
    <scope>NUCLEOTIDE SEQUENCE [LARGE SCALE GENOMIC DNA]</scope>
    <source>
        <strain evidence="1 2">CCM 7904</strain>
    </source>
</reference>
<keyword evidence="2" id="KW-1185">Reference proteome</keyword>
<dbReference type="InterPro" id="IPR002347">
    <property type="entry name" value="SDR_fam"/>
</dbReference>
<dbReference type="Proteomes" id="UP001589795">
    <property type="component" value="Unassembled WGS sequence"/>
</dbReference>
<proteinExistence type="predicted"/>
<dbReference type="EMBL" id="JBHLWQ010000163">
    <property type="protein sequence ID" value="MFC0202027.1"/>
    <property type="molecule type" value="Genomic_DNA"/>
</dbReference>
<organism evidence="1 2">
    <name type="scientific">Paracoccus rhizosphaerae</name>
    <dbReference type="NCBI Taxonomy" id="1133347"/>
    <lineage>
        <taxon>Bacteria</taxon>
        <taxon>Pseudomonadati</taxon>
        <taxon>Pseudomonadota</taxon>
        <taxon>Alphaproteobacteria</taxon>
        <taxon>Rhodobacterales</taxon>
        <taxon>Paracoccaceae</taxon>
        <taxon>Paracoccus</taxon>
    </lineage>
</organism>
<name>A0ABV6CNM9_9RHOB</name>
<evidence type="ECO:0000313" key="1">
    <source>
        <dbReference type="EMBL" id="MFC0202027.1"/>
    </source>
</evidence>
<comment type="caution">
    <text evidence="1">The sequence shown here is derived from an EMBL/GenBank/DDBJ whole genome shotgun (WGS) entry which is preliminary data.</text>
</comment>
<feature type="non-terminal residue" evidence="1">
    <location>
        <position position="1"/>
    </location>
</feature>
<protein>
    <submittedName>
        <fullName evidence="1">SDR family NAD(P)-dependent oxidoreductase</fullName>
    </submittedName>
</protein>
<sequence length="68" mass="7349">MVSIGRLPERRSAITGATQGIGLAIARDFASEGADLLLLDLKKRGKPHELIIIAVARRLVTISNATRR</sequence>
<dbReference type="Pfam" id="PF00106">
    <property type="entry name" value="adh_short"/>
    <property type="match status" value="1"/>
</dbReference>